<protein>
    <submittedName>
        <fullName evidence="2">Uncharacterized protein</fullName>
    </submittedName>
</protein>
<feature type="region of interest" description="Disordered" evidence="1">
    <location>
        <begin position="131"/>
        <end position="184"/>
    </location>
</feature>
<dbReference type="EMBL" id="DS028094">
    <property type="protein sequence ID" value="KMP04209.1"/>
    <property type="molecule type" value="Genomic_DNA"/>
</dbReference>
<feature type="region of interest" description="Disordered" evidence="1">
    <location>
        <begin position="1"/>
        <end position="27"/>
    </location>
</feature>
<evidence type="ECO:0000313" key="3">
    <source>
        <dbReference type="Proteomes" id="UP000054565"/>
    </source>
</evidence>
<dbReference type="AlphaFoldDB" id="A0A0J6YAY7"/>
<reference evidence="3" key="1">
    <citation type="journal article" date="2010" name="Genome Res.">
        <title>Population genomic sequencing of Coccidioides fungi reveals recent hybridization and transposon control.</title>
        <authorList>
            <person name="Neafsey D.E."/>
            <person name="Barker B.M."/>
            <person name="Sharpton T.J."/>
            <person name="Stajich J.E."/>
            <person name="Park D.J."/>
            <person name="Whiston E."/>
            <person name="Hung C.-Y."/>
            <person name="McMahan C."/>
            <person name="White J."/>
            <person name="Sykes S."/>
            <person name="Heiman D."/>
            <person name="Young S."/>
            <person name="Zeng Q."/>
            <person name="Abouelleil A."/>
            <person name="Aftuck L."/>
            <person name="Bessette D."/>
            <person name="Brown A."/>
            <person name="FitzGerald M."/>
            <person name="Lui A."/>
            <person name="Macdonald J.P."/>
            <person name="Priest M."/>
            <person name="Orbach M.J."/>
            <person name="Galgiani J.N."/>
            <person name="Kirkland T.N."/>
            <person name="Cole G.T."/>
            <person name="Birren B.W."/>
            <person name="Henn M.R."/>
            <person name="Taylor J.W."/>
            <person name="Rounsley S.D."/>
        </authorList>
    </citation>
    <scope>NUCLEOTIDE SEQUENCE [LARGE SCALE GENOMIC DNA]</scope>
    <source>
        <strain evidence="3">RMSCC 2394</strain>
    </source>
</reference>
<evidence type="ECO:0000313" key="2">
    <source>
        <dbReference type="EMBL" id="KMP04209.1"/>
    </source>
</evidence>
<evidence type="ECO:0000256" key="1">
    <source>
        <dbReference type="SAM" id="MobiDB-lite"/>
    </source>
</evidence>
<accession>A0A0J6YAY7</accession>
<feature type="compositionally biased region" description="Basic and acidic residues" evidence="1">
    <location>
        <begin position="150"/>
        <end position="161"/>
    </location>
</feature>
<dbReference type="Proteomes" id="UP000054565">
    <property type="component" value="Unassembled WGS sequence"/>
</dbReference>
<sequence>MVCGSAGQEQARREDDNRIRMESQRPKSEWRVKIMREEKGRAGCICINRSRVRRDGPHPETEKYQRSRVIQARRGKKRNINANAGGLVGWSGCSNGFLEVWVVGRSGRRRDMYGCRTREIKVWAGRSVFMQGGGSNAVRQPGRCNWGESNSKRQEKKHEKSMQSLTGEDQQRRQQQQQKKKQLV</sequence>
<name>A0A0J6YAY7_COCIT</name>
<organism evidence="2 3">
    <name type="scientific">Coccidioides immitis RMSCC 2394</name>
    <dbReference type="NCBI Taxonomy" id="404692"/>
    <lineage>
        <taxon>Eukaryota</taxon>
        <taxon>Fungi</taxon>
        <taxon>Dikarya</taxon>
        <taxon>Ascomycota</taxon>
        <taxon>Pezizomycotina</taxon>
        <taxon>Eurotiomycetes</taxon>
        <taxon>Eurotiomycetidae</taxon>
        <taxon>Onygenales</taxon>
        <taxon>Onygenaceae</taxon>
        <taxon>Coccidioides</taxon>
    </lineage>
</organism>
<feature type="compositionally biased region" description="Basic and acidic residues" evidence="1">
    <location>
        <begin position="10"/>
        <end position="27"/>
    </location>
</feature>
<proteinExistence type="predicted"/>
<gene>
    <name evidence="2" type="ORF">CIRG_03900</name>
</gene>